<dbReference type="InterPro" id="IPR047296">
    <property type="entry name" value="GIY-YIG_UvrC_Cho"/>
</dbReference>
<dbReference type="NCBIfam" id="NF005905">
    <property type="entry name" value="PRK07883.1-3"/>
    <property type="match status" value="1"/>
</dbReference>
<evidence type="ECO:0000256" key="1">
    <source>
        <dbReference type="ARBA" id="ARBA00022839"/>
    </source>
</evidence>
<dbReference type="InterPro" id="IPR013520">
    <property type="entry name" value="Ribonucl_H"/>
</dbReference>
<dbReference type="InterPro" id="IPR036397">
    <property type="entry name" value="RNaseH_sf"/>
</dbReference>
<dbReference type="NCBIfam" id="NF005907">
    <property type="entry name" value="PRK07883.1-5"/>
    <property type="match status" value="1"/>
</dbReference>
<dbReference type="GO" id="GO:0003887">
    <property type="term" value="F:DNA-directed DNA polymerase activity"/>
    <property type="evidence" value="ECO:0007669"/>
    <property type="project" value="InterPro"/>
</dbReference>
<dbReference type="GO" id="GO:0006260">
    <property type="term" value="P:DNA replication"/>
    <property type="evidence" value="ECO:0007669"/>
    <property type="project" value="InterPro"/>
</dbReference>
<dbReference type="AlphaFoldDB" id="A0A2T0Q040"/>
<keyword evidence="1" id="KW-0378">Hydrolase</keyword>
<dbReference type="RefSeq" id="WP_211302984.1">
    <property type="nucleotide sequence ID" value="NZ_PVZC01000006.1"/>
</dbReference>
<dbReference type="PANTHER" id="PTHR30562">
    <property type="entry name" value="UVRC/OXIDOREDUCTASE"/>
    <property type="match status" value="1"/>
</dbReference>
<keyword evidence="4" id="KW-1185">Reference proteome</keyword>
<dbReference type="GO" id="GO:0006289">
    <property type="term" value="P:nucleotide-excision repair"/>
    <property type="evidence" value="ECO:0007669"/>
    <property type="project" value="InterPro"/>
</dbReference>
<dbReference type="GO" id="GO:0003677">
    <property type="term" value="F:DNA binding"/>
    <property type="evidence" value="ECO:0007669"/>
    <property type="project" value="InterPro"/>
</dbReference>
<feature type="domain" description="GIY-YIG" evidence="2">
    <location>
        <begin position="224"/>
        <end position="302"/>
    </location>
</feature>
<dbReference type="GO" id="GO:0009380">
    <property type="term" value="C:excinuclease repair complex"/>
    <property type="evidence" value="ECO:0007669"/>
    <property type="project" value="TreeGrafter"/>
</dbReference>
<keyword evidence="1" id="KW-0540">Nuclease</keyword>
<dbReference type="NCBIfam" id="TIGR00573">
    <property type="entry name" value="dnaq"/>
    <property type="match status" value="1"/>
</dbReference>
<dbReference type="Gene3D" id="3.30.420.10">
    <property type="entry name" value="Ribonuclease H-like superfamily/Ribonuclease H"/>
    <property type="match status" value="1"/>
</dbReference>
<dbReference type="InterPro" id="IPR035901">
    <property type="entry name" value="GIY-YIG_endonuc_sf"/>
</dbReference>
<dbReference type="InterPro" id="IPR012337">
    <property type="entry name" value="RNaseH-like_sf"/>
</dbReference>
<dbReference type="Pfam" id="PF00929">
    <property type="entry name" value="RNase_T"/>
    <property type="match status" value="1"/>
</dbReference>
<evidence type="ECO:0000259" key="2">
    <source>
        <dbReference type="PROSITE" id="PS50164"/>
    </source>
</evidence>
<gene>
    <name evidence="3" type="ORF">CLV72_10669</name>
</gene>
<accession>A0A2T0Q040</accession>
<organism evidence="3 4">
    <name type="scientific">Allonocardiopsis opalescens</name>
    <dbReference type="NCBI Taxonomy" id="1144618"/>
    <lineage>
        <taxon>Bacteria</taxon>
        <taxon>Bacillati</taxon>
        <taxon>Actinomycetota</taxon>
        <taxon>Actinomycetes</taxon>
        <taxon>Streptosporangiales</taxon>
        <taxon>Allonocardiopsis</taxon>
    </lineage>
</organism>
<dbReference type="SMART" id="SM00479">
    <property type="entry name" value="EXOIII"/>
    <property type="match status" value="1"/>
</dbReference>
<proteinExistence type="predicted"/>
<dbReference type="InterPro" id="IPR000305">
    <property type="entry name" value="GIY-YIG_endonuc"/>
</dbReference>
<protein>
    <submittedName>
        <fullName evidence="3">DNA polymerase-3 subunit epsilon</fullName>
    </submittedName>
</protein>
<dbReference type="Gene3D" id="3.40.1440.10">
    <property type="entry name" value="GIY-YIG endonuclease"/>
    <property type="match status" value="1"/>
</dbReference>
<dbReference type="InterPro" id="IPR050066">
    <property type="entry name" value="UvrABC_protein_C"/>
</dbReference>
<reference evidence="3 4" key="1">
    <citation type="submission" date="2018-03" db="EMBL/GenBank/DDBJ databases">
        <title>Genomic Encyclopedia of Archaeal and Bacterial Type Strains, Phase II (KMG-II): from individual species to whole genera.</title>
        <authorList>
            <person name="Goeker M."/>
        </authorList>
    </citation>
    <scope>NUCLEOTIDE SEQUENCE [LARGE SCALE GENOMIC DNA]</scope>
    <source>
        <strain evidence="3 4">DSM 45601</strain>
    </source>
</reference>
<dbReference type="PANTHER" id="PTHR30562:SF1">
    <property type="entry name" value="UVRABC SYSTEM PROTEIN C"/>
    <property type="match status" value="1"/>
</dbReference>
<dbReference type="GO" id="GO:0004527">
    <property type="term" value="F:exonuclease activity"/>
    <property type="evidence" value="ECO:0007669"/>
    <property type="project" value="UniProtKB-KW"/>
</dbReference>
<dbReference type="SUPFAM" id="SSF53098">
    <property type="entry name" value="Ribonuclease H-like"/>
    <property type="match status" value="1"/>
</dbReference>
<evidence type="ECO:0000313" key="4">
    <source>
        <dbReference type="Proteomes" id="UP000237846"/>
    </source>
</evidence>
<dbReference type="CDD" id="cd10434">
    <property type="entry name" value="GIY-YIG_UvrC_Cho"/>
    <property type="match status" value="1"/>
</dbReference>
<keyword evidence="1" id="KW-0269">Exonuclease</keyword>
<sequence length="570" mass="61366">MSVVDPLPVQGTLDDLGTPLSEVTFVVFDLETTGTRAAASGITEIGAVKVRGGEVVGEFATLVDPGSPVPPFITVLTGITDAMLVGAPRIETVLPSFLEFAEGCVLVAHNAPFDVGFIRTACAEHGYTWPDPPVVDTVPLARRALTRDEVRNHKLSTLADFFRVPEPPNHRALADARATVAVLHGLLERLGSFGVATLEELRSFTSAPSAVQRRKRHLADGLPDAPGVYMFTDARGDALYVGKSTSLRKRVRTYFTAAETRSRMGEMVALAEAVVPIPCATPLEAEVRELRLIAQHKPPYNRKSKFPERAVWLKLTAETYPRLSIVRALRSDGATYLGPFGSTSRAERARAALHEAFPLRQCTQRIGIRSRVSACALAGLGRCGAPCEGREAPAEYARHAEAAARAMTGDVEPVAAAVRLRIDRLAEQQRYEDAAVHRDRLTALVRTVARMQRLEGLARCRQLVAGSPAADGWDLAVVRHGRLAAAGRLPHRTAAAPHVAALVATAETVEDGPGPTPAAGVEEMEAVLRWLESPGVRLVEVDGTWSCPADGAGRLWSRLRHLAGLSPWQA</sequence>
<dbReference type="Pfam" id="PF01541">
    <property type="entry name" value="GIY-YIG"/>
    <property type="match status" value="1"/>
</dbReference>
<comment type="caution">
    <text evidence="3">The sequence shown here is derived from an EMBL/GenBank/DDBJ whole genome shotgun (WGS) entry which is preliminary data.</text>
</comment>
<dbReference type="InterPro" id="IPR006054">
    <property type="entry name" value="DnaQ"/>
</dbReference>
<dbReference type="FunFam" id="3.30.420.10:FF:000045">
    <property type="entry name" value="3'-5' exonuclease DinG"/>
    <property type="match status" value="1"/>
</dbReference>
<dbReference type="SMART" id="SM00465">
    <property type="entry name" value="GIYc"/>
    <property type="match status" value="1"/>
</dbReference>
<dbReference type="Proteomes" id="UP000237846">
    <property type="component" value="Unassembled WGS sequence"/>
</dbReference>
<dbReference type="SUPFAM" id="SSF82771">
    <property type="entry name" value="GIY-YIG endonuclease"/>
    <property type="match status" value="1"/>
</dbReference>
<name>A0A2T0Q040_9ACTN</name>
<evidence type="ECO:0000313" key="3">
    <source>
        <dbReference type="EMBL" id="PRX97033.1"/>
    </source>
</evidence>
<dbReference type="EMBL" id="PVZC01000006">
    <property type="protein sequence ID" value="PRX97033.1"/>
    <property type="molecule type" value="Genomic_DNA"/>
</dbReference>
<dbReference type="CDD" id="cd06127">
    <property type="entry name" value="DEDDh"/>
    <property type="match status" value="1"/>
</dbReference>
<dbReference type="PROSITE" id="PS50164">
    <property type="entry name" value="GIY_YIG"/>
    <property type="match status" value="1"/>
</dbReference>